<evidence type="ECO:0000313" key="3">
    <source>
        <dbReference type="Proteomes" id="UP001286174"/>
    </source>
</evidence>
<gene>
    <name evidence="2" type="ORF">MOZ60_09590</name>
</gene>
<feature type="transmembrane region" description="Helical" evidence="1">
    <location>
        <begin position="164"/>
        <end position="189"/>
    </location>
</feature>
<evidence type="ECO:0000256" key="1">
    <source>
        <dbReference type="SAM" id="Phobius"/>
    </source>
</evidence>
<name>A0AB35U5C0_9FIRM</name>
<sequence length="270" mass="29961">MNRLPSIHWKQIVPLAIIWWLILVSICLPYTLARSMQLETVGLHVAWRINDVVNEAYPDLNIDTAVTMQEKFTKERAVGYLLDHMMQQVVSNTVHRRGLVPVDPNEAEVNRVVKETNKICYKYAGHEIDAYQDELKAAVSDAAGAMADYASGLLMGNGRLFGLIYVYNGFTSWMFQTVAAAAVLAILYVQSEKSSAVMAASMGTMMLAGGALHDLVGLVLKLLFPALSNTWLGRTMSLSVSAWMVYGLASMACGTLFLLIFRFMKKRTVL</sequence>
<dbReference type="Proteomes" id="UP001286174">
    <property type="component" value="Unassembled WGS sequence"/>
</dbReference>
<keyword evidence="3" id="KW-1185">Reference proteome</keyword>
<feature type="transmembrane region" description="Helical" evidence="1">
    <location>
        <begin position="196"/>
        <end position="220"/>
    </location>
</feature>
<dbReference type="AlphaFoldDB" id="A0AB35U5C0"/>
<dbReference type="RefSeq" id="WP_370596498.1">
    <property type="nucleotide sequence ID" value="NZ_JALBUR010000032.1"/>
</dbReference>
<proteinExistence type="predicted"/>
<feature type="transmembrane region" description="Helical" evidence="1">
    <location>
        <begin position="240"/>
        <end position="261"/>
    </location>
</feature>
<evidence type="ECO:0000313" key="2">
    <source>
        <dbReference type="EMBL" id="MDX8420336.1"/>
    </source>
</evidence>
<protein>
    <submittedName>
        <fullName evidence="2">Uncharacterized protein</fullName>
    </submittedName>
</protein>
<feature type="transmembrane region" description="Helical" evidence="1">
    <location>
        <begin position="12"/>
        <end position="32"/>
    </location>
</feature>
<keyword evidence="1" id="KW-0472">Membrane</keyword>
<accession>A0AB35U5C0</accession>
<keyword evidence="1" id="KW-0812">Transmembrane</keyword>
<organism evidence="2 3">
    <name type="scientific">Grylomicrobium aquisgranensis</name>
    <dbReference type="NCBI Taxonomy" id="2926318"/>
    <lineage>
        <taxon>Bacteria</taxon>
        <taxon>Bacillati</taxon>
        <taxon>Bacillota</taxon>
        <taxon>Erysipelotrichia</taxon>
        <taxon>Erysipelotrichales</taxon>
        <taxon>Erysipelotrichaceae</taxon>
        <taxon>Grylomicrobium</taxon>
    </lineage>
</organism>
<comment type="caution">
    <text evidence="2">The sequence shown here is derived from an EMBL/GenBank/DDBJ whole genome shotgun (WGS) entry which is preliminary data.</text>
</comment>
<reference evidence="2 3" key="1">
    <citation type="submission" date="2022-03" db="EMBL/GenBank/DDBJ databases">
        <title>Novel taxa within the pig intestine.</title>
        <authorList>
            <person name="Wylensek D."/>
            <person name="Bishof K."/>
            <person name="Afrizal A."/>
            <person name="Clavel T."/>
        </authorList>
    </citation>
    <scope>NUCLEOTIDE SEQUENCE [LARGE SCALE GENOMIC DNA]</scope>
    <source>
        <strain evidence="2 3">CLA-KB-P133</strain>
    </source>
</reference>
<dbReference type="EMBL" id="JALBUR010000032">
    <property type="protein sequence ID" value="MDX8420336.1"/>
    <property type="molecule type" value="Genomic_DNA"/>
</dbReference>
<keyword evidence="1" id="KW-1133">Transmembrane helix</keyword>